<dbReference type="Proteomes" id="UP000036681">
    <property type="component" value="Unplaced"/>
</dbReference>
<organism evidence="2 3">
    <name type="scientific">Ascaris lumbricoides</name>
    <name type="common">Giant roundworm</name>
    <dbReference type="NCBI Taxonomy" id="6252"/>
    <lineage>
        <taxon>Eukaryota</taxon>
        <taxon>Metazoa</taxon>
        <taxon>Ecdysozoa</taxon>
        <taxon>Nematoda</taxon>
        <taxon>Chromadorea</taxon>
        <taxon>Rhabditida</taxon>
        <taxon>Spirurina</taxon>
        <taxon>Ascaridomorpha</taxon>
        <taxon>Ascaridoidea</taxon>
        <taxon>Ascarididae</taxon>
        <taxon>Ascaris</taxon>
    </lineage>
</organism>
<keyword evidence="2" id="KW-1185">Reference proteome</keyword>
<sequence>MSDFSCLLIVAIISDLYLCLGAHIWGQMEAEIDEGRQQLGGYNKMNPTEPQMNDLPIEMADDDDMPELIETDPGKALPSLIEQNLPPNKEDPVEFTQVL</sequence>
<dbReference type="WBParaSite" id="ALUE_0001591801-mRNA-1">
    <property type="protein sequence ID" value="ALUE_0001591801-mRNA-1"/>
    <property type="gene ID" value="ALUE_0001591801"/>
</dbReference>
<proteinExistence type="predicted"/>
<evidence type="ECO:0000313" key="3">
    <source>
        <dbReference type="WBParaSite" id="ALUE_0001591801-mRNA-1"/>
    </source>
</evidence>
<protein>
    <submittedName>
        <fullName evidence="3">Secreted protein</fullName>
    </submittedName>
</protein>
<name>A0A0M3ID59_ASCLU</name>
<feature type="chain" id="PRO_5005656802" evidence="1">
    <location>
        <begin position="22"/>
        <end position="99"/>
    </location>
</feature>
<dbReference type="AlphaFoldDB" id="A0A0M3ID59"/>
<evidence type="ECO:0000313" key="2">
    <source>
        <dbReference type="Proteomes" id="UP000036681"/>
    </source>
</evidence>
<keyword evidence="1" id="KW-0732">Signal</keyword>
<evidence type="ECO:0000256" key="1">
    <source>
        <dbReference type="SAM" id="SignalP"/>
    </source>
</evidence>
<reference evidence="3" key="1">
    <citation type="submission" date="2017-02" db="UniProtKB">
        <authorList>
            <consortium name="WormBaseParasite"/>
        </authorList>
    </citation>
    <scope>IDENTIFICATION</scope>
</reference>
<accession>A0A0M3ID59</accession>
<feature type="signal peptide" evidence="1">
    <location>
        <begin position="1"/>
        <end position="21"/>
    </location>
</feature>